<dbReference type="InterPro" id="IPR027417">
    <property type="entry name" value="P-loop_NTPase"/>
</dbReference>
<keyword evidence="2 5" id="KW-0547">Nucleotide-binding</keyword>
<dbReference type="PROSITE" id="PS51219">
    <property type="entry name" value="DPCK"/>
    <property type="match status" value="1"/>
</dbReference>
<dbReference type="GO" id="GO:0004140">
    <property type="term" value="F:dephospho-CoA kinase activity"/>
    <property type="evidence" value="ECO:0007669"/>
    <property type="project" value="UniProtKB-UniRule"/>
</dbReference>
<dbReference type="InterPro" id="IPR001977">
    <property type="entry name" value="Depp_CoAkinase"/>
</dbReference>
<dbReference type="Proteomes" id="UP000260351">
    <property type="component" value="Unassembled WGS sequence"/>
</dbReference>
<evidence type="ECO:0000313" key="7">
    <source>
        <dbReference type="EMBL" id="RFF31892.1"/>
    </source>
</evidence>
<reference evidence="7 8" key="1">
    <citation type="submission" date="2018-08" db="EMBL/GenBank/DDBJ databases">
        <title>Wenzhouxiangella salilacus sp. nov., a novel bacterium isolated from a saline lake in Xinjiang Province, China.</title>
        <authorList>
            <person name="Han S."/>
        </authorList>
    </citation>
    <scope>NUCLEOTIDE SEQUENCE [LARGE SCALE GENOMIC DNA]</scope>
    <source>
        <strain evidence="7 8">XDB06</strain>
    </source>
</reference>
<comment type="similarity">
    <text evidence="1 5">Belongs to the CoaE family.</text>
</comment>
<keyword evidence="3 5" id="KW-0067">ATP-binding</keyword>
<dbReference type="UniPathway" id="UPA00241">
    <property type="reaction ID" value="UER00356"/>
</dbReference>
<dbReference type="NCBIfam" id="TIGR00152">
    <property type="entry name" value="dephospho-CoA kinase"/>
    <property type="match status" value="1"/>
</dbReference>
<dbReference type="SUPFAM" id="SSF52540">
    <property type="entry name" value="P-loop containing nucleoside triphosphate hydrolases"/>
    <property type="match status" value="1"/>
</dbReference>
<evidence type="ECO:0000256" key="4">
    <source>
        <dbReference type="ARBA" id="ARBA00022993"/>
    </source>
</evidence>
<dbReference type="HAMAP" id="MF_00376">
    <property type="entry name" value="Dephospho_CoA_kinase"/>
    <property type="match status" value="1"/>
</dbReference>
<dbReference type="GO" id="GO:0005737">
    <property type="term" value="C:cytoplasm"/>
    <property type="evidence" value="ECO:0007669"/>
    <property type="project" value="UniProtKB-SubCell"/>
</dbReference>
<dbReference type="Gene3D" id="3.40.50.300">
    <property type="entry name" value="P-loop containing nucleotide triphosphate hydrolases"/>
    <property type="match status" value="1"/>
</dbReference>
<keyword evidence="4 5" id="KW-0173">Coenzyme A biosynthesis</keyword>
<dbReference type="EC" id="2.7.1.24" evidence="5 6"/>
<dbReference type="EMBL" id="QUZK01000014">
    <property type="protein sequence ID" value="RFF31892.1"/>
    <property type="molecule type" value="Genomic_DNA"/>
</dbReference>
<evidence type="ECO:0000256" key="5">
    <source>
        <dbReference type="HAMAP-Rule" id="MF_00376"/>
    </source>
</evidence>
<gene>
    <name evidence="5" type="primary">coaE</name>
    <name evidence="7" type="ORF">DZC52_02550</name>
</gene>
<evidence type="ECO:0000256" key="2">
    <source>
        <dbReference type="ARBA" id="ARBA00022741"/>
    </source>
</evidence>
<comment type="catalytic activity">
    <reaction evidence="5">
        <text>3'-dephospho-CoA + ATP = ADP + CoA + H(+)</text>
        <dbReference type="Rhea" id="RHEA:18245"/>
        <dbReference type="ChEBI" id="CHEBI:15378"/>
        <dbReference type="ChEBI" id="CHEBI:30616"/>
        <dbReference type="ChEBI" id="CHEBI:57287"/>
        <dbReference type="ChEBI" id="CHEBI:57328"/>
        <dbReference type="ChEBI" id="CHEBI:456216"/>
        <dbReference type="EC" id="2.7.1.24"/>
    </reaction>
</comment>
<evidence type="ECO:0000256" key="1">
    <source>
        <dbReference type="ARBA" id="ARBA00009018"/>
    </source>
</evidence>
<name>A0A3E1KBB6_9GAMM</name>
<accession>A0A3E1KBB6</accession>
<dbReference type="GO" id="GO:0015937">
    <property type="term" value="P:coenzyme A biosynthetic process"/>
    <property type="evidence" value="ECO:0007669"/>
    <property type="project" value="UniProtKB-UniRule"/>
</dbReference>
<comment type="pathway">
    <text evidence="5">Cofactor biosynthesis; coenzyme A biosynthesis; CoA from (R)-pantothenate: step 5/5.</text>
</comment>
<dbReference type="Pfam" id="PF01121">
    <property type="entry name" value="CoaE"/>
    <property type="match status" value="1"/>
</dbReference>
<dbReference type="PANTHER" id="PTHR10695">
    <property type="entry name" value="DEPHOSPHO-COA KINASE-RELATED"/>
    <property type="match status" value="1"/>
</dbReference>
<comment type="function">
    <text evidence="5">Catalyzes the phosphorylation of the 3'-hydroxyl group of dephosphocoenzyme A to form coenzyme A.</text>
</comment>
<dbReference type="AlphaFoldDB" id="A0A3E1KBB6"/>
<evidence type="ECO:0000313" key="8">
    <source>
        <dbReference type="Proteomes" id="UP000260351"/>
    </source>
</evidence>
<feature type="binding site" evidence="5">
    <location>
        <begin position="10"/>
        <end position="15"/>
    </location>
    <ligand>
        <name>ATP</name>
        <dbReference type="ChEBI" id="CHEBI:30616"/>
    </ligand>
</feature>
<dbReference type="GO" id="GO:0005524">
    <property type="term" value="F:ATP binding"/>
    <property type="evidence" value="ECO:0007669"/>
    <property type="project" value="UniProtKB-UniRule"/>
</dbReference>
<organism evidence="7 8">
    <name type="scientific">Wenzhouxiangella sediminis</name>
    <dbReference type="NCBI Taxonomy" id="1792836"/>
    <lineage>
        <taxon>Bacteria</taxon>
        <taxon>Pseudomonadati</taxon>
        <taxon>Pseudomonadota</taxon>
        <taxon>Gammaproteobacteria</taxon>
        <taxon>Chromatiales</taxon>
        <taxon>Wenzhouxiangellaceae</taxon>
        <taxon>Wenzhouxiangella</taxon>
    </lineage>
</organism>
<dbReference type="PANTHER" id="PTHR10695:SF46">
    <property type="entry name" value="BIFUNCTIONAL COENZYME A SYNTHASE-RELATED"/>
    <property type="match status" value="1"/>
</dbReference>
<dbReference type="RefSeq" id="WP_116649550.1">
    <property type="nucleotide sequence ID" value="NZ_QUZK01000014.1"/>
</dbReference>
<evidence type="ECO:0000256" key="6">
    <source>
        <dbReference type="NCBIfam" id="TIGR00152"/>
    </source>
</evidence>
<keyword evidence="8" id="KW-1185">Reference proteome</keyword>
<keyword evidence="5 7" id="KW-0418">Kinase</keyword>
<keyword evidence="5 7" id="KW-0808">Transferase</keyword>
<sequence length="206" mass="22602">MLVALTGGVASGKTSVSDRLSARGVPVVDTDLIARQVVAPGSPGLNRVVEAFGPEILDSSGALDRRALRERVFARPEARERLEAILHPLIEKEARRQVALHREADYVVLVVPLLVESGLFKDADRVVVVDVPESVQIERLVERDNVDRSQAESMLAAQATRPNRLAAATDVLDNSGSIEELMEATDELYEKLTRLSRRPPRAPRMP</sequence>
<comment type="subcellular location">
    <subcellularLocation>
        <location evidence="5">Cytoplasm</location>
    </subcellularLocation>
</comment>
<keyword evidence="5" id="KW-0963">Cytoplasm</keyword>
<comment type="caution">
    <text evidence="7">The sequence shown here is derived from an EMBL/GenBank/DDBJ whole genome shotgun (WGS) entry which is preliminary data.</text>
</comment>
<protein>
    <recommendedName>
        <fullName evidence="5 6">Dephospho-CoA kinase</fullName>
        <ecNumber evidence="5 6">2.7.1.24</ecNumber>
    </recommendedName>
    <alternativeName>
        <fullName evidence="5">Dephosphocoenzyme A kinase</fullName>
    </alternativeName>
</protein>
<evidence type="ECO:0000256" key="3">
    <source>
        <dbReference type="ARBA" id="ARBA00022840"/>
    </source>
</evidence>
<proteinExistence type="inferred from homology"/>
<dbReference type="CDD" id="cd02022">
    <property type="entry name" value="DPCK"/>
    <property type="match status" value="1"/>
</dbReference>
<dbReference type="OrthoDB" id="9812943at2"/>